<feature type="compositionally biased region" description="Polar residues" evidence="1">
    <location>
        <begin position="128"/>
        <end position="143"/>
    </location>
</feature>
<dbReference type="Proteomes" id="UP000053573">
    <property type="component" value="Unassembled WGS sequence"/>
</dbReference>
<comment type="caution">
    <text evidence="2">The sequence shown here is derived from an EMBL/GenBank/DDBJ whole genome shotgun (WGS) entry which is preliminary data.</text>
</comment>
<name>A0A0H1BX98_9EURO</name>
<feature type="region of interest" description="Disordered" evidence="1">
    <location>
        <begin position="1"/>
        <end position="25"/>
    </location>
</feature>
<keyword evidence="3" id="KW-1185">Reference proteome</keyword>
<protein>
    <submittedName>
        <fullName evidence="2">Uncharacterized protein</fullName>
    </submittedName>
</protein>
<feature type="region of interest" description="Disordered" evidence="1">
    <location>
        <begin position="90"/>
        <end position="170"/>
    </location>
</feature>
<organism evidence="2 3">
    <name type="scientific">Blastomyces silverae</name>
    <dbReference type="NCBI Taxonomy" id="2060906"/>
    <lineage>
        <taxon>Eukaryota</taxon>
        <taxon>Fungi</taxon>
        <taxon>Dikarya</taxon>
        <taxon>Ascomycota</taxon>
        <taxon>Pezizomycotina</taxon>
        <taxon>Eurotiomycetes</taxon>
        <taxon>Eurotiomycetidae</taxon>
        <taxon>Onygenales</taxon>
        <taxon>Ajellomycetaceae</taxon>
        <taxon>Blastomyces</taxon>
    </lineage>
</organism>
<proteinExistence type="predicted"/>
<reference evidence="3" key="1">
    <citation type="journal article" date="2015" name="PLoS Genet.">
        <title>The dynamic genome and transcriptome of the human fungal pathogen Blastomyces and close relative Emmonsia.</title>
        <authorList>
            <person name="Munoz J.F."/>
            <person name="Gauthier G.M."/>
            <person name="Desjardins C.A."/>
            <person name="Gallo J.E."/>
            <person name="Holder J."/>
            <person name="Sullivan T.D."/>
            <person name="Marty A.J."/>
            <person name="Carmen J.C."/>
            <person name="Chen Z."/>
            <person name="Ding L."/>
            <person name="Gujja S."/>
            <person name="Magrini V."/>
            <person name="Misas E."/>
            <person name="Mitreva M."/>
            <person name="Priest M."/>
            <person name="Saif S."/>
            <person name="Whiston E.A."/>
            <person name="Young S."/>
            <person name="Zeng Q."/>
            <person name="Goldman W.E."/>
            <person name="Mardis E.R."/>
            <person name="Taylor J.W."/>
            <person name="McEwen J.G."/>
            <person name="Clay O.K."/>
            <person name="Klein B.S."/>
            <person name="Cuomo C.A."/>
        </authorList>
    </citation>
    <scope>NUCLEOTIDE SEQUENCE [LARGE SCALE GENOMIC DNA]</scope>
    <source>
        <strain evidence="3">UAMH 139</strain>
    </source>
</reference>
<evidence type="ECO:0000256" key="1">
    <source>
        <dbReference type="SAM" id="MobiDB-lite"/>
    </source>
</evidence>
<dbReference type="AlphaFoldDB" id="A0A0H1BX98"/>
<feature type="compositionally biased region" description="Basic and acidic residues" evidence="1">
    <location>
        <begin position="90"/>
        <end position="116"/>
    </location>
</feature>
<feature type="compositionally biased region" description="Basic residues" evidence="1">
    <location>
        <begin position="159"/>
        <end position="170"/>
    </location>
</feature>
<dbReference type="EMBL" id="LDEV01000133">
    <property type="protein sequence ID" value="KLJ13691.1"/>
    <property type="molecule type" value="Genomic_DNA"/>
</dbReference>
<sequence length="170" mass="18575">MALKTSIFNNKLKKAQSKEQDNLPNVSEVSEDVEILFSAFTPLFSSHSSAHSLDDVFDNTILSESPTPGWDLFSVKSSAGDDVAAEELIQSDKDFGSDQKLSVEEESTQVDKDFGDSQKLSAVVESGPGQNPLESPPATQSSAGKREKRKMEKELAGVSKKKCWLPHKKN</sequence>
<evidence type="ECO:0000313" key="2">
    <source>
        <dbReference type="EMBL" id="KLJ13691.1"/>
    </source>
</evidence>
<gene>
    <name evidence="2" type="ORF">EMPG_11383</name>
</gene>
<accession>A0A0H1BX98</accession>
<evidence type="ECO:0000313" key="3">
    <source>
        <dbReference type="Proteomes" id="UP000053573"/>
    </source>
</evidence>